<dbReference type="Pfam" id="PF00015">
    <property type="entry name" value="MCPsignal"/>
    <property type="match status" value="1"/>
</dbReference>
<dbReference type="PANTHER" id="PTHR43531">
    <property type="entry name" value="PROTEIN ICFG"/>
    <property type="match status" value="1"/>
</dbReference>
<organism evidence="7">
    <name type="scientific">Desulfurivibrio alkaliphilus</name>
    <dbReference type="NCBI Taxonomy" id="427923"/>
    <lineage>
        <taxon>Bacteria</taxon>
        <taxon>Pseudomonadati</taxon>
        <taxon>Thermodesulfobacteriota</taxon>
        <taxon>Desulfobulbia</taxon>
        <taxon>Desulfobulbales</taxon>
        <taxon>Desulfobulbaceae</taxon>
        <taxon>Desulfurivibrio</taxon>
    </lineage>
</organism>
<dbReference type="Proteomes" id="UP000885986">
    <property type="component" value="Unassembled WGS sequence"/>
</dbReference>
<dbReference type="GO" id="GO:0006935">
    <property type="term" value="P:chemotaxis"/>
    <property type="evidence" value="ECO:0007669"/>
    <property type="project" value="UniProtKB-KW"/>
</dbReference>
<evidence type="ECO:0000256" key="5">
    <source>
        <dbReference type="SAM" id="MobiDB-lite"/>
    </source>
</evidence>
<dbReference type="AlphaFoldDB" id="A0A7C2TFN6"/>
<feature type="domain" description="Methyl-accepting transducer" evidence="6">
    <location>
        <begin position="350"/>
        <end position="579"/>
    </location>
</feature>
<proteinExistence type="inferred from homology"/>
<gene>
    <name evidence="7" type="ORF">ENN98_01490</name>
</gene>
<dbReference type="InterPro" id="IPR004090">
    <property type="entry name" value="Chemotax_Me-accpt_rcpt"/>
</dbReference>
<feature type="compositionally biased region" description="Pro residues" evidence="5">
    <location>
        <begin position="607"/>
        <end position="616"/>
    </location>
</feature>
<accession>A0A7C2TFN6</accession>
<dbReference type="PANTHER" id="PTHR43531:SF11">
    <property type="entry name" value="METHYL-ACCEPTING CHEMOTAXIS PROTEIN 3"/>
    <property type="match status" value="1"/>
</dbReference>
<evidence type="ECO:0000256" key="4">
    <source>
        <dbReference type="SAM" id="Coils"/>
    </source>
</evidence>
<comment type="caution">
    <text evidence="7">The sequence shown here is derived from an EMBL/GenBank/DDBJ whole genome shotgun (WGS) entry which is preliminary data.</text>
</comment>
<evidence type="ECO:0000256" key="2">
    <source>
        <dbReference type="ARBA" id="ARBA00029447"/>
    </source>
</evidence>
<feature type="coiled-coil region" evidence="4">
    <location>
        <begin position="550"/>
        <end position="588"/>
    </location>
</feature>
<evidence type="ECO:0000313" key="7">
    <source>
        <dbReference type="EMBL" id="HET97380.1"/>
    </source>
</evidence>
<comment type="similarity">
    <text evidence="2">Belongs to the methyl-accepting chemotaxis (MCP) protein family.</text>
</comment>
<dbReference type="SMART" id="SM00283">
    <property type="entry name" value="MA"/>
    <property type="match status" value="1"/>
</dbReference>
<evidence type="ECO:0000256" key="1">
    <source>
        <dbReference type="ARBA" id="ARBA00022500"/>
    </source>
</evidence>
<protein>
    <submittedName>
        <fullName evidence="7">Methyl-accepting chemotaxis protein</fullName>
    </submittedName>
</protein>
<keyword evidence="3" id="KW-0807">Transducer</keyword>
<dbReference type="PROSITE" id="PS50111">
    <property type="entry name" value="CHEMOTAXIS_TRANSDUC_2"/>
    <property type="match status" value="1"/>
</dbReference>
<keyword evidence="1" id="KW-0145">Chemotaxis</keyword>
<dbReference type="Pfam" id="PF08376">
    <property type="entry name" value="NIT"/>
    <property type="match status" value="1"/>
</dbReference>
<reference evidence="7" key="1">
    <citation type="journal article" date="2020" name="mSystems">
        <title>Genome- and Community-Level Interaction Insights into Carbon Utilization and Element Cycling Functions of Hydrothermarchaeota in Hydrothermal Sediment.</title>
        <authorList>
            <person name="Zhou Z."/>
            <person name="Liu Y."/>
            <person name="Xu W."/>
            <person name="Pan J."/>
            <person name="Luo Z.H."/>
            <person name="Li M."/>
        </authorList>
    </citation>
    <scope>NUCLEOTIDE SEQUENCE [LARGE SCALE GENOMIC DNA]</scope>
    <source>
        <strain evidence="7">SpSt-1224</strain>
    </source>
</reference>
<evidence type="ECO:0000259" key="6">
    <source>
        <dbReference type="PROSITE" id="PS50111"/>
    </source>
</evidence>
<dbReference type="GO" id="GO:0016020">
    <property type="term" value="C:membrane"/>
    <property type="evidence" value="ECO:0007669"/>
    <property type="project" value="InterPro"/>
</dbReference>
<dbReference type="SUPFAM" id="SSF58104">
    <property type="entry name" value="Methyl-accepting chemotaxis protein (MCP) signaling domain"/>
    <property type="match status" value="1"/>
</dbReference>
<dbReference type="Gene3D" id="1.10.287.950">
    <property type="entry name" value="Methyl-accepting chemotaxis protein"/>
    <property type="match status" value="1"/>
</dbReference>
<keyword evidence="4" id="KW-0175">Coiled coil</keyword>
<dbReference type="GO" id="GO:0004888">
    <property type="term" value="F:transmembrane signaling receptor activity"/>
    <property type="evidence" value="ECO:0007669"/>
    <property type="project" value="InterPro"/>
</dbReference>
<evidence type="ECO:0000256" key="3">
    <source>
        <dbReference type="PROSITE-ProRule" id="PRU00284"/>
    </source>
</evidence>
<dbReference type="InterPro" id="IPR051310">
    <property type="entry name" value="MCP_chemotaxis"/>
</dbReference>
<dbReference type="PRINTS" id="PR00260">
    <property type="entry name" value="CHEMTRNSDUCR"/>
</dbReference>
<dbReference type="InterPro" id="IPR013587">
    <property type="entry name" value="Nitrate/nitrite_sensing"/>
</dbReference>
<name>A0A7C2TFN6_9BACT</name>
<feature type="region of interest" description="Disordered" evidence="5">
    <location>
        <begin position="604"/>
        <end position="642"/>
    </location>
</feature>
<sequence length="658" mass="70886">MDFINRLTVQKRLALLLAVPLLFLSLILLKESFDGYRNLQRAHATVDIATLASMAGEIAHDLQEERSLTDAFLGSGGRLMRTELTTQRGETDRKINSFRQFIAANHPERETLALTNQVQKALSALAGLADTRRQVDSLSIGGGASFAAYAEVLAEVRATVRLVSQDIPNQELMRLIAGHYNFLEFVMRLHGERLLINNTFAANEFAPLAFMRFAESLAEQKVYLESFETLADPEVRAFYQAKMNDSQVRQVADLRQVAIDHRFGGGFNIDPARWDTAIRGKIRLMNEVETRLAQDYQDAGRQYLGDSRTALFTKLGGGVLIWWLSAMAAIYVSIGLVRSLTGISNEINDGTNQVTTASHQLSATSQAVADSSSRQAAAIEQTSASVEEMSAMINRDADNALQADALMREANQVLAHADESMKKLIVSMNEINAASVETQKIVKTIDEIAFQTNLLALNAAVEAARAGEAGAGFAVVADEVRNLAMRAADAARNTSGLIEGTVQKVKGGASLVDETGGSFSKARSAVEKIAILLAEIATASREEAEAVKQVNEAISHIDQATQDNAAAAEETAAAASELSSQAEAIQQRVAGLLAMVGKKSLVAMPPDHTPAGPPPALAKAKEKPKTKAALPAGKAAADHKKTEAAKVIPFEDEPFEDF</sequence>
<dbReference type="InterPro" id="IPR004089">
    <property type="entry name" value="MCPsignal_dom"/>
</dbReference>
<dbReference type="EMBL" id="DSDS01000034">
    <property type="protein sequence ID" value="HET97380.1"/>
    <property type="molecule type" value="Genomic_DNA"/>
</dbReference>
<dbReference type="GO" id="GO:0007165">
    <property type="term" value="P:signal transduction"/>
    <property type="evidence" value="ECO:0007669"/>
    <property type="project" value="UniProtKB-KW"/>
</dbReference>